<name>A0A5E7J9Q5_PSEFL</name>
<gene>
    <name evidence="1" type="ORF">PS673_03901</name>
</gene>
<evidence type="ECO:0000313" key="2">
    <source>
        <dbReference type="Proteomes" id="UP000344274"/>
    </source>
</evidence>
<dbReference type="EMBL" id="CABVHB010000034">
    <property type="protein sequence ID" value="VVN13076.1"/>
    <property type="molecule type" value="Genomic_DNA"/>
</dbReference>
<evidence type="ECO:0000313" key="1">
    <source>
        <dbReference type="EMBL" id="VVN13076.1"/>
    </source>
</evidence>
<dbReference type="Proteomes" id="UP000344274">
    <property type="component" value="Unassembled WGS sequence"/>
</dbReference>
<organism evidence="1 2">
    <name type="scientific">Pseudomonas fluorescens</name>
    <dbReference type="NCBI Taxonomy" id="294"/>
    <lineage>
        <taxon>Bacteria</taxon>
        <taxon>Pseudomonadati</taxon>
        <taxon>Pseudomonadota</taxon>
        <taxon>Gammaproteobacteria</taxon>
        <taxon>Pseudomonadales</taxon>
        <taxon>Pseudomonadaceae</taxon>
        <taxon>Pseudomonas</taxon>
    </lineage>
</organism>
<sequence>MIVQRLSPNVAWVIVGAPDYLNRFTPCSIWVSLYGYWS</sequence>
<proteinExistence type="predicted"/>
<protein>
    <submittedName>
        <fullName evidence="1">Uncharacterized protein</fullName>
    </submittedName>
</protein>
<dbReference type="AlphaFoldDB" id="A0A5E7J9Q5"/>
<accession>A0A5E7J9Q5</accession>
<reference evidence="1 2" key="1">
    <citation type="submission" date="2019-09" db="EMBL/GenBank/DDBJ databases">
        <authorList>
            <person name="Chandra G."/>
            <person name="Truman W A."/>
        </authorList>
    </citation>
    <scope>NUCLEOTIDE SEQUENCE [LARGE SCALE GENOMIC DNA]</scope>
    <source>
        <strain evidence="1">PS673</strain>
    </source>
</reference>